<proteinExistence type="predicted"/>
<keyword evidence="2" id="KW-1185">Reference proteome</keyword>
<protein>
    <submittedName>
        <fullName evidence="1">Uncharacterized protein</fullName>
    </submittedName>
</protein>
<evidence type="ECO:0000313" key="1">
    <source>
        <dbReference type="EMBL" id="KAK7364585.1"/>
    </source>
</evidence>
<dbReference type="AlphaFoldDB" id="A0AAN9N0R4"/>
<reference evidence="1 2" key="1">
    <citation type="submission" date="2024-01" db="EMBL/GenBank/DDBJ databases">
        <title>The genomes of 5 underutilized Papilionoideae crops provide insights into root nodulation and disease resistanc.</title>
        <authorList>
            <person name="Jiang F."/>
        </authorList>
    </citation>
    <scope>NUCLEOTIDE SEQUENCE [LARGE SCALE GENOMIC DNA]</scope>
    <source>
        <strain evidence="1">JINMINGXINNONG_FW02</strain>
        <tissue evidence="1">Leaves</tissue>
    </source>
</reference>
<gene>
    <name evidence="1" type="ORF">VNO80_13322</name>
</gene>
<organism evidence="1 2">
    <name type="scientific">Phaseolus coccineus</name>
    <name type="common">Scarlet runner bean</name>
    <name type="synonym">Phaseolus multiflorus</name>
    <dbReference type="NCBI Taxonomy" id="3886"/>
    <lineage>
        <taxon>Eukaryota</taxon>
        <taxon>Viridiplantae</taxon>
        <taxon>Streptophyta</taxon>
        <taxon>Embryophyta</taxon>
        <taxon>Tracheophyta</taxon>
        <taxon>Spermatophyta</taxon>
        <taxon>Magnoliopsida</taxon>
        <taxon>eudicotyledons</taxon>
        <taxon>Gunneridae</taxon>
        <taxon>Pentapetalae</taxon>
        <taxon>rosids</taxon>
        <taxon>fabids</taxon>
        <taxon>Fabales</taxon>
        <taxon>Fabaceae</taxon>
        <taxon>Papilionoideae</taxon>
        <taxon>50 kb inversion clade</taxon>
        <taxon>NPAAA clade</taxon>
        <taxon>indigoferoid/millettioid clade</taxon>
        <taxon>Phaseoleae</taxon>
        <taxon>Phaseolus</taxon>
    </lineage>
</organism>
<name>A0AAN9N0R4_PHACN</name>
<dbReference type="EMBL" id="JAYMYR010000005">
    <property type="protein sequence ID" value="KAK7364585.1"/>
    <property type="molecule type" value="Genomic_DNA"/>
</dbReference>
<evidence type="ECO:0000313" key="2">
    <source>
        <dbReference type="Proteomes" id="UP001374584"/>
    </source>
</evidence>
<sequence>MEMYGAFDDGGCVSVFREVQNLLLGKEQQQGSMVLVYGMQGVSYLFWNDANPAFQPTYGIGVLVILENLYTDHTGLF</sequence>
<dbReference type="Proteomes" id="UP001374584">
    <property type="component" value="Unassembled WGS sequence"/>
</dbReference>
<comment type="caution">
    <text evidence="1">The sequence shown here is derived from an EMBL/GenBank/DDBJ whole genome shotgun (WGS) entry which is preliminary data.</text>
</comment>
<accession>A0AAN9N0R4</accession>